<dbReference type="InterPro" id="IPR052526">
    <property type="entry name" value="HTH-type_Bedaq_tolerance"/>
</dbReference>
<dbReference type="Proteomes" id="UP001139502">
    <property type="component" value="Unassembled WGS sequence"/>
</dbReference>
<dbReference type="InterPro" id="IPR000835">
    <property type="entry name" value="HTH_MarR-typ"/>
</dbReference>
<sequence>MQTQQETSRPSEETERRASELIVAASRFVRAASRHRGMDRSPIVLRTLSNLKASGPMRIGDLAVAEHITQPTMTGVVKRMELEGLVARESDPDDGRAWLMAITPAGLGVLEEFRSRAAARVEPALTHLSEEERSVLWSAARILTKVTAELDSE</sequence>
<keyword evidence="6" id="KW-1185">Reference proteome</keyword>
<feature type="domain" description="HTH marR-type" evidence="4">
    <location>
        <begin position="1"/>
        <end position="145"/>
    </location>
</feature>
<comment type="caution">
    <text evidence="5">The sequence shown here is derived from an EMBL/GenBank/DDBJ whole genome shotgun (WGS) entry which is preliminary data.</text>
</comment>
<dbReference type="GO" id="GO:0003677">
    <property type="term" value="F:DNA binding"/>
    <property type="evidence" value="ECO:0007669"/>
    <property type="project" value="UniProtKB-KW"/>
</dbReference>
<dbReference type="GO" id="GO:0003700">
    <property type="term" value="F:DNA-binding transcription factor activity"/>
    <property type="evidence" value="ECO:0007669"/>
    <property type="project" value="InterPro"/>
</dbReference>
<protein>
    <submittedName>
        <fullName evidence="5">MarR family transcriptional regulator</fullName>
    </submittedName>
</protein>
<dbReference type="SMART" id="SM00347">
    <property type="entry name" value="HTH_MARR"/>
    <property type="match status" value="1"/>
</dbReference>
<dbReference type="AlphaFoldDB" id="A0A9X2HDX9"/>
<dbReference type="EMBL" id="JANAFB010000027">
    <property type="protein sequence ID" value="MCP3426495.1"/>
    <property type="molecule type" value="Genomic_DNA"/>
</dbReference>
<dbReference type="PROSITE" id="PS01117">
    <property type="entry name" value="HTH_MARR_1"/>
    <property type="match status" value="1"/>
</dbReference>
<dbReference type="SUPFAM" id="SSF46785">
    <property type="entry name" value="Winged helix' DNA-binding domain"/>
    <property type="match status" value="1"/>
</dbReference>
<dbReference type="InterPro" id="IPR023187">
    <property type="entry name" value="Tscrpt_reg_MarR-type_CS"/>
</dbReference>
<dbReference type="RefSeq" id="WP_254167235.1">
    <property type="nucleotide sequence ID" value="NZ_JANAFB010000027.1"/>
</dbReference>
<evidence type="ECO:0000313" key="6">
    <source>
        <dbReference type="Proteomes" id="UP001139502"/>
    </source>
</evidence>
<evidence type="ECO:0000256" key="1">
    <source>
        <dbReference type="ARBA" id="ARBA00023015"/>
    </source>
</evidence>
<dbReference type="PROSITE" id="PS50995">
    <property type="entry name" value="HTH_MARR_2"/>
    <property type="match status" value="1"/>
</dbReference>
<name>A0A9X2HDX9_9MICC</name>
<organism evidence="5 6">
    <name type="scientific">Rothia santali</name>
    <dbReference type="NCBI Taxonomy" id="2949643"/>
    <lineage>
        <taxon>Bacteria</taxon>
        <taxon>Bacillati</taxon>
        <taxon>Actinomycetota</taxon>
        <taxon>Actinomycetes</taxon>
        <taxon>Micrococcales</taxon>
        <taxon>Micrococcaceae</taxon>
        <taxon>Rothia</taxon>
    </lineage>
</organism>
<dbReference type="PANTHER" id="PTHR39515:SF2">
    <property type="entry name" value="HTH-TYPE TRANSCRIPTIONAL REGULATOR RV0880"/>
    <property type="match status" value="1"/>
</dbReference>
<proteinExistence type="predicted"/>
<evidence type="ECO:0000256" key="2">
    <source>
        <dbReference type="ARBA" id="ARBA00023125"/>
    </source>
</evidence>
<evidence type="ECO:0000259" key="4">
    <source>
        <dbReference type="PROSITE" id="PS50995"/>
    </source>
</evidence>
<keyword evidence="2" id="KW-0238">DNA-binding</keyword>
<dbReference type="Gene3D" id="1.10.10.10">
    <property type="entry name" value="Winged helix-like DNA-binding domain superfamily/Winged helix DNA-binding domain"/>
    <property type="match status" value="1"/>
</dbReference>
<evidence type="ECO:0000256" key="3">
    <source>
        <dbReference type="ARBA" id="ARBA00023163"/>
    </source>
</evidence>
<accession>A0A9X2HDX9</accession>
<dbReference type="InterPro" id="IPR036388">
    <property type="entry name" value="WH-like_DNA-bd_sf"/>
</dbReference>
<keyword evidence="3" id="KW-0804">Transcription</keyword>
<keyword evidence="1" id="KW-0805">Transcription regulation</keyword>
<evidence type="ECO:0000313" key="5">
    <source>
        <dbReference type="EMBL" id="MCP3426495.1"/>
    </source>
</evidence>
<reference evidence="5" key="1">
    <citation type="submission" date="2022-06" db="EMBL/GenBank/DDBJ databases">
        <title>Rothia sp. isolated from sandalwood seedling.</title>
        <authorList>
            <person name="Tuikhar N."/>
            <person name="Kirdat K."/>
            <person name="Thorat V."/>
            <person name="Swetha P."/>
            <person name="Padma S."/>
            <person name="Sundararaj R."/>
            <person name="Yadav A."/>
        </authorList>
    </citation>
    <scope>NUCLEOTIDE SEQUENCE</scope>
    <source>
        <strain evidence="5">AR01</strain>
    </source>
</reference>
<dbReference type="PANTHER" id="PTHR39515">
    <property type="entry name" value="CONSERVED PROTEIN"/>
    <property type="match status" value="1"/>
</dbReference>
<dbReference type="Pfam" id="PF01047">
    <property type="entry name" value="MarR"/>
    <property type="match status" value="1"/>
</dbReference>
<gene>
    <name evidence="5" type="ORF">NBM05_10910</name>
</gene>
<dbReference type="InterPro" id="IPR036390">
    <property type="entry name" value="WH_DNA-bd_sf"/>
</dbReference>